<feature type="transmembrane region" description="Helical" evidence="1">
    <location>
        <begin position="214"/>
        <end position="235"/>
    </location>
</feature>
<feature type="transmembrane region" description="Helical" evidence="1">
    <location>
        <begin position="1614"/>
        <end position="1631"/>
    </location>
</feature>
<feature type="transmembrane region" description="Helical" evidence="1">
    <location>
        <begin position="899"/>
        <end position="923"/>
    </location>
</feature>
<feature type="transmembrane region" description="Helical" evidence="1">
    <location>
        <begin position="93"/>
        <end position="114"/>
    </location>
</feature>
<keyword evidence="3" id="KW-1185">Reference proteome</keyword>
<evidence type="ECO:0000256" key="1">
    <source>
        <dbReference type="SAM" id="Phobius"/>
    </source>
</evidence>
<feature type="transmembrane region" description="Helical" evidence="1">
    <location>
        <begin position="1291"/>
        <end position="1312"/>
    </location>
</feature>
<keyword evidence="1" id="KW-0472">Membrane</keyword>
<comment type="caution">
    <text evidence="2">The sequence shown here is derived from an EMBL/GenBank/DDBJ whole genome shotgun (WGS) entry which is preliminary data.</text>
</comment>
<protein>
    <submittedName>
        <fullName evidence="2">Uncharacterized protein</fullName>
    </submittedName>
</protein>
<dbReference type="EMBL" id="JAYRBN010000035">
    <property type="protein sequence ID" value="KAL2747322.1"/>
    <property type="molecule type" value="Genomic_DNA"/>
</dbReference>
<keyword evidence="1" id="KW-0812">Transmembrane</keyword>
<dbReference type="Proteomes" id="UP001607303">
    <property type="component" value="Unassembled WGS sequence"/>
</dbReference>
<gene>
    <name evidence="2" type="ORF">V1477_004014</name>
</gene>
<feature type="transmembrane region" description="Helical" evidence="1">
    <location>
        <begin position="533"/>
        <end position="554"/>
    </location>
</feature>
<evidence type="ECO:0000313" key="2">
    <source>
        <dbReference type="EMBL" id="KAL2747322.1"/>
    </source>
</evidence>
<sequence length="1658" mass="186024">MSAKLEKNGVEYSSINDGYISGPTLTVNHACNCRDYEYRFYRTWFPQVKWEHSPHPVLTRKVYIGRLTVPGPYLLTISTSTHRRFRSTRFPQVVPKGFISTSLILSIFYSIYFIKKEKWEYSPPRVDKKGIYRTTDGPWSISTYNFDEYASRIPQHAVSASSTEGFYKRSGSTPPPLRLTRKAYIGPLTVPSSYLLTISRSMHRGFRSARFLQVVSKIFVSTSLILAIFYSIYFVSDRNGEVGALPPPWLTRKAYIGRLTVPGPYLLTISRSMHRGFRSARFLQVVSKIFVSTSLILAIFYSIYFVSDRNGEVGALPPPLVDKKGIYRTTDGPWSISTYNFNEYASRIPKRTVSASSIEDFCKYVTNSCNILLDILCFRSKWRSGSTPPPLVDKKGIYRTTDGPWSISTYNFKEYASRIPKRTVSASSIEDFYRNGEVGALPPPLVDKKGIYRTTDGPWSISTYNFDEYASRNPQHAVSASSTEGFYKRSGSTPPPVLTRKAYIGRLTVPGPYLLTISRSMHRGFRSARFLQVVSKIFVSTSLILAIFYSIYFVSDRNGEVGALPPPLVDKKGIYRTTDGPWSISTYNFDEYASRNPQHAVSASSTEGFYKRSGSTPPPVLTRKAYIGRLTVPGPYLLTISSSMHRGFRSARFLQVVSKIFVSTSLILAIFYSIYFVSDRNGEVGALPPPLVDKKGIYRTTDGPWSISTYNFDEYASRNPQHAVSASSTEGFYKRSGSTPPPVLTRKAYIGRLTVPGPYLLTISSSMHRGFRSARFLQVVSKIFVSTSLILAIFYSIYFVSDRNGEVGALPPPLVDKKGIYRTTDGPWSISTYNFDEYASRNPQHAVSASSTEGFYKRSGSTPPPVLTRKAYIGRLTVPGPYLLTISSSMHRGFRSARFLQVVSKIFVSTSLILAIFYSIYFVSDRNGEVGALPPPLVDKKGIYRTTDGPWSISTYNFNEYASRIPKRTVSASSIEDFCKYVTNSCNILLDILCFRSKWRSGSTPPPLVDKKGIYRTTDGPWSISTYNFDEYASRNPQHAVSASSTEGFYKRSGSTPPPVLTRKAYIGRLTVPGPYLLTISSSMHRGFRSARFLQVVSKIFVSTSLILAIFYSIYFVSDRNGEVGALPPPLVDKKGIYRTTDGPWSISTYNFNEYASRIPKRTVSASSIEDFCKYVTNSCNILLDILCFRSKWRSGSTPPPLVDKKGIYRTTDGPWSISTYNFDEYASRIPQHAVSASSTEGFYKRSGSTPPPLRLTRKAYIGPLTVPSSYLLTISRSMHRGFRSARFLQVVSKIFVSTSLILAIFYSIYFVSDRNGEVGALPPPLVDKKGIYRTTDGPWSISTYNFNEYASRIPKRTVSASSIEDFCKYVTNSCNILLDILCFRSKWRSGSTPPPLVDKKGIYRTTDGPWSISTYNFKEYASRIPKRTVSASSIEDFCKYVTNSCNILLDILCFRSKWRSGSTPPPLVDKKGIYRTTDGPWSISTYNFKEYASRIPKRTVSASSIEDFYRNGEVGALPPPLVDKKGIYRTTDGPWSISTYNFDEYASRNPQHAVSASSTEGFYKRSGSTPPPVLTRKAYIGRLTVPGPYLLTISTSTHRGFRSTRCPQVVPKGFISTLFILSIFYSIYFVSDKKGEVGALPPPPVDKKGIYRTTDGP</sequence>
<reference evidence="2 3" key="1">
    <citation type="journal article" date="2024" name="Ann. Entomol. Soc. Am.">
        <title>Genomic analyses of the southern and eastern yellowjacket wasps (Hymenoptera: Vespidae) reveal evolutionary signatures of social life.</title>
        <authorList>
            <person name="Catto M.A."/>
            <person name="Caine P.B."/>
            <person name="Orr S.E."/>
            <person name="Hunt B.G."/>
            <person name="Goodisman M.A.D."/>
        </authorList>
    </citation>
    <scope>NUCLEOTIDE SEQUENCE [LARGE SCALE GENOMIC DNA]</scope>
    <source>
        <strain evidence="2">232</strain>
        <tissue evidence="2">Head and thorax</tissue>
    </source>
</reference>
<feature type="transmembrane region" description="Helical" evidence="1">
    <location>
        <begin position="285"/>
        <end position="306"/>
    </location>
</feature>
<proteinExistence type="predicted"/>
<feature type="transmembrane region" description="Helical" evidence="1">
    <location>
        <begin position="779"/>
        <end position="800"/>
    </location>
</feature>
<keyword evidence="1" id="KW-1133">Transmembrane helix</keyword>
<feature type="transmembrane region" description="Helical" evidence="1">
    <location>
        <begin position="1093"/>
        <end position="1115"/>
    </location>
</feature>
<feature type="transmembrane region" description="Helical" evidence="1">
    <location>
        <begin position="653"/>
        <end position="675"/>
    </location>
</feature>
<organism evidence="2 3">
    <name type="scientific">Vespula maculifrons</name>
    <name type="common">Eastern yellow jacket</name>
    <name type="synonym">Wasp</name>
    <dbReference type="NCBI Taxonomy" id="7453"/>
    <lineage>
        <taxon>Eukaryota</taxon>
        <taxon>Metazoa</taxon>
        <taxon>Ecdysozoa</taxon>
        <taxon>Arthropoda</taxon>
        <taxon>Hexapoda</taxon>
        <taxon>Insecta</taxon>
        <taxon>Pterygota</taxon>
        <taxon>Neoptera</taxon>
        <taxon>Endopterygota</taxon>
        <taxon>Hymenoptera</taxon>
        <taxon>Apocrita</taxon>
        <taxon>Aculeata</taxon>
        <taxon>Vespoidea</taxon>
        <taxon>Vespidae</taxon>
        <taxon>Vespinae</taxon>
        <taxon>Vespula</taxon>
    </lineage>
</organism>
<name>A0ABD2CQF2_VESMC</name>
<evidence type="ECO:0000313" key="3">
    <source>
        <dbReference type="Proteomes" id="UP001607303"/>
    </source>
</evidence>
<accession>A0ABD2CQF2</accession>